<feature type="domain" description="Coenzyme F420 hydrogenase/dehydrogenase beta subunit C-terminal" evidence="2">
    <location>
        <begin position="145"/>
        <end position="312"/>
    </location>
</feature>
<evidence type="ECO:0000313" key="3">
    <source>
        <dbReference type="EMBL" id="SEK34649.1"/>
    </source>
</evidence>
<evidence type="ECO:0000259" key="2">
    <source>
        <dbReference type="Pfam" id="PF04432"/>
    </source>
</evidence>
<keyword evidence="4" id="KW-1185">Reference proteome</keyword>
<dbReference type="PANTHER" id="PTHR31332">
    <property type="entry name" value="7-HYDROXYMETHYL CHLOROPHYLL A REDUCTASE, CHLOROPLASTIC"/>
    <property type="match status" value="1"/>
</dbReference>
<reference evidence="3 4" key="1">
    <citation type="submission" date="2016-10" db="EMBL/GenBank/DDBJ databases">
        <authorList>
            <person name="de Groot N.N."/>
        </authorList>
    </citation>
    <scope>NUCLEOTIDE SEQUENCE [LARGE SCALE GENOMIC DNA]</scope>
    <source>
        <strain evidence="3 4">DSM 14858</strain>
    </source>
</reference>
<name>A0A1H7G926_9RHOB</name>
<proteinExistence type="predicted"/>
<dbReference type="AlphaFoldDB" id="A0A1H7G926"/>
<evidence type="ECO:0000313" key="4">
    <source>
        <dbReference type="Proteomes" id="UP000199283"/>
    </source>
</evidence>
<dbReference type="GO" id="GO:0090415">
    <property type="term" value="F:7-hydroxymethyl chlorophyll a reductase activity"/>
    <property type="evidence" value="ECO:0007669"/>
    <property type="project" value="TreeGrafter"/>
</dbReference>
<dbReference type="STRING" id="188906.SAMN04488526_0347"/>
<dbReference type="InterPro" id="IPR007525">
    <property type="entry name" value="FrhB_FdhB_C"/>
</dbReference>
<dbReference type="GO" id="GO:0033354">
    <property type="term" value="P:chlorophyll cycle"/>
    <property type="evidence" value="ECO:0007669"/>
    <property type="project" value="TreeGrafter"/>
</dbReference>
<evidence type="ECO:0000259" key="1">
    <source>
        <dbReference type="Pfam" id="PF04422"/>
    </source>
</evidence>
<protein>
    <submittedName>
        <fullName evidence="3">Coenzyme F420 hydrogenase subunit beta</fullName>
    </submittedName>
</protein>
<dbReference type="EMBL" id="FNZQ01000001">
    <property type="protein sequence ID" value="SEK34649.1"/>
    <property type="molecule type" value="Genomic_DNA"/>
</dbReference>
<dbReference type="Pfam" id="PF04432">
    <property type="entry name" value="FrhB_FdhB_C"/>
    <property type="match status" value="1"/>
</dbReference>
<dbReference type="InterPro" id="IPR007516">
    <property type="entry name" value="Co_F420_Hydgase/DH_bsu_N"/>
</dbReference>
<dbReference type="RefSeq" id="WP_092759189.1">
    <property type="nucleotide sequence ID" value="NZ_FNZQ01000001.1"/>
</dbReference>
<dbReference type="OrthoDB" id="3247493at2"/>
<organism evidence="3 4">
    <name type="scientific">Jannaschia helgolandensis</name>
    <dbReference type="NCBI Taxonomy" id="188906"/>
    <lineage>
        <taxon>Bacteria</taxon>
        <taxon>Pseudomonadati</taxon>
        <taxon>Pseudomonadota</taxon>
        <taxon>Alphaproteobacteria</taxon>
        <taxon>Rhodobacterales</taxon>
        <taxon>Roseobacteraceae</taxon>
        <taxon>Jannaschia</taxon>
    </lineage>
</organism>
<feature type="domain" description="Coenzyme F420 hydrogenase/dehydrogenase beta subunit N-terminal" evidence="1">
    <location>
        <begin position="61"/>
        <end position="136"/>
    </location>
</feature>
<gene>
    <name evidence="3" type="ORF">SAMN04488526_0347</name>
</gene>
<sequence length="378" mass="40340">MFPHALAMRMEEPGFLRPRQISALPVGADEAIAAVCPGLGVTVDAGSRTDDTMWGPYRRAWTGWSMDASQRHRGASGGALTAVLTHLLRSGVVQAVVQNAPDPNDPMGNRTVLSADPATFGTTAGSRYAPSAPLDALPDILADGRRVAFVGKPCDAAALAAIRSRDPVVARAVPVILSFFCAGVPSTTGARGILAALDVAETEVTAFRYRGNGWPGQATATLADGSSRSMSYHDSWGGILSRHVQHRCKICADGSGMAADLVCADAWEVDEKGYPLFEEREGVSLVLARTVLGEQIAEGARAAGRLDLAPFDMARLMDIQPGQRERRRALVARLTALRVLGRPIPAYRGLHLATLSRQLGLLKTVRNFLGMLRRGLRK</sequence>
<accession>A0A1H7G926</accession>
<dbReference type="Proteomes" id="UP000199283">
    <property type="component" value="Unassembled WGS sequence"/>
</dbReference>
<dbReference type="PANTHER" id="PTHR31332:SF0">
    <property type="entry name" value="7-HYDROXYMETHYL CHLOROPHYLL A REDUCTASE, CHLOROPLASTIC"/>
    <property type="match status" value="1"/>
</dbReference>
<dbReference type="InterPro" id="IPR045220">
    <property type="entry name" value="FRHB/FDHB/HCAR-like"/>
</dbReference>
<dbReference type="Pfam" id="PF04422">
    <property type="entry name" value="FrhB_FdhB_N"/>
    <property type="match status" value="1"/>
</dbReference>